<gene>
    <name evidence="2" type="ORF">HMPREF9469_01576</name>
</gene>
<comment type="caution">
    <text evidence="2">The sequence shown here is derived from an EMBL/GenBank/DDBJ whole genome shotgun (WGS) entry which is preliminary data.</text>
</comment>
<dbReference type="HOGENOM" id="CLU_2896075_0_0_9"/>
<feature type="region of interest" description="Disordered" evidence="1">
    <location>
        <begin position="1"/>
        <end position="62"/>
    </location>
</feature>
<feature type="compositionally biased region" description="Basic and acidic residues" evidence="1">
    <location>
        <begin position="18"/>
        <end position="30"/>
    </location>
</feature>
<sequence length="62" mass="7329">MEREKRTEDVDLDAIQAEMKESEEIDRRVEALMAPEEDGGNGKKKKKERKIKEKTDIRKNRV</sequence>
<reference evidence="2 3" key="1">
    <citation type="submission" date="2011-08" db="EMBL/GenBank/DDBJ databases">
        <title>The Genome Sequence of Clostridium citroniae WAL-17108.</title>
        <authorList>
            <consortium name="The Broad Institute Genome Sequencing Platform"/>
            <person name="Earl A."/>
            <person name="Ward D."/>
            <person name="Feldgarden M."/>
            <person name="Gevers D."/>
            <person name="Finegold S.M."/>
            <person name="Summanen P.H."/>
            <person name="Molitoris D.R."/>
            <person name="Vaisanen M.L."/>
            <person name="Daigneault M."/>
            <person name="Allen-Vercoe E."/>
            <person name="Young S.K."/>
            <person name="Zeng Q."/>
            <person name="Gargeya S."/>
            <person name="Fitzgerald M."/>
            <person name="Haas B."/>
            <person name="Abouelleil A."/>
            <person name="Alvarado L."/>
            <person name="Arachchi H.M."/>
            <person name="Berlin A."/>
            <person name="Brown A."/>
            <person name="Chapman S.B."/>
            <person name="Chen Z."/>
            <person name="Dunbar C."/>
            <person name="Freedman E."/>
            <person name="Gearin G."/>
            <person name="Gellesch M."/>
            <person name="Goldberg J."/>
            <person name="Griggs A."/>
            <person name="Gujja S."/>
            <person name="Heiman D."/>
            <person name="Howarth C."/>
            <person name="Larson L."/>
            <person name="Lui A."/>
            <person name="MacDonald P.J.P."/>
            <person name="Montmayeur A."/>
            <person name="Murphy C."/>
            <person name="Neiman D."/>
            <person name="Pearson M."/>
            <person name="Priest M."/>
            <person name="Roberts A."/>
            <person name="Saif S."/>
            <person name="Shea T."/>
            <person name="Shenoy N."/>
            <person name="Sisk P."/>
            <person name="Stolte C."/>
            <person name="Sykes S."/>
            <person name="Wortman J."/>
            <person name="Nusbaum C."/>
            <person name="Birren B."/>
        </authorList>
    </citation>
    <scope>NUCLEOTIDE SEQUENCE [LARGE SCALE GENOMIC DNA]</scope>
    <source>
        <strain evidence="2 3">WAL-17108</strain>
    </source>
</reference>
<evidence type="ECO:0000256" key="1">
    <source>
        <dbReference type="SAM" id="MobiDB-lite"/>
    </source>
</evidence>
<name>G5HG64_9FIRM</name>
<proteinExistence type="predicted"/>
<dbReference type="AlphaFoldDB" id="G5HG64"/>
<feature type="compositionally biased region" description="Basic and acidic residues" evidence="1">
    <location>
        <begin position="50"/>
        <end position="62"/>
    </location>
</feature>
<evidence type="ECO:0000313" key="2">
    <source>
        <dbReference type="EMBL" id="EHE99443.1"/>
    </source>
</evidence>
<dbReference type="EMBL" id="ADLJ01000013">
    <property type="protein sequence ID" value="EHE99443.1"/>
    <property type="molecule type" value="Genomic_DNA"/>
</dbReference>
<dbReference type="PATRIC" id="fig|742733.3.peg.1632"/>
<dbReference type="Proteomes" id="UP000003763">
    <property type="component" value="Unassembled WGS sequence"/>
</dbReference>
<protein>
    <submittedName>
        <fullName evidence="2">Uncharacterized protein</fullName>
    </submittedName>
</protein>
<accession>G5HG64</accession>
<evidence type="ECO:0000313" key="3">
    <source>
        <dbReference type="Proteomes" id="UP000003763"/>
    </source>
</evidence>
<dbReference type="RefSeq" id="WP_007860761.1">
    <property type="nucleotide sequence ID" value="NZ_JH376420.1"/>
</dbReference>
<organism evidence="2 3">
    <name type="scientific">[Clostridium] citroniae WAL-17108</name>
    <dbReference type="NCBI Taxonomy" id="742733"/>
    <lineage>
        <taxon>Bacteria</taxon>
        <taxon>Bacillati</taxon>
        <taxon>Bacillota</taxon>
        <taxon>Clostridia</taxon>
        <taxon>Lachnospirales</taxon>
        <taxon>Lachnospiraceae</taxon>
        <taxon>Enterocloster</taxon>
    </lineage>
</organism>